<accession>A0A2T3NDE4</accession>
<name>A0A2T3NDE4_9GAMM</name>
<dbReference type="SFLD" id="SFLDG00358">
    <property type="entry name" value="Main_(cytGST)"/>
    <property type="match status" value="1"/>
</dbReference>
<dbReference type="InterPro" id="IPR004046">
    <property type="entry name" value="GST_C"/>
</dbReference>
<keyword evidence="5" id="KW-0808">Transferase</keyword>
<dbReference type="Gene3D" id="1.20.1050.10">
    <property type="match status" value="1"/>
</dbReference>
<comment type="caution">
    <text evidence="5">The sequence shown here is derived from an EMBL/GenBank/DDBJ whole genome shotgun (WGS) entry which is preliminary data.</text>
</comment>
<keyword evidence="2" id="KW-0963">Cytoplasm</keyword>
<feature type="domain" description="GST N-terminal" evidence="3">
    <location>
        <begin position="2"/>
        <end position="83"/>
    </location>
</feature>
<dbReference type="Gene3D" id="3.40.30.10">
    <property type="entry name" value="Glutaredoxin"/>
    <property type="match status" value="1"/>
</dbReference>
<dbReference type="GO" id="GO:0004364">
    <property type="term" value="F:glutathione transferase activity"/>
    <property type="evidence" value="ECO:0007669"/>
    <property type="project" value="TreeGrafter"/>
</dbReference>
<evidence type="ECO:0000259" key="3">
    <source>
        <dbReference type="PROSITE" id="PS50404"/>
    </source>
</evidence>
<dbReference type="InterPro" id="IPR010987">
    <property type="entry name" value="Glutathione-S-Trfase_C-like"/>
</dbReference>
<dbReference type="GO" id="GO:0005737">
    <property type="term" value="C:cytoplasm"/>
    <property type="evidence" value="ECO:0007669"/>
    <property type="project" value="UniProtKB-SubCell"/>
</dbReference>
<dbReference type="EMBL" id="PYMB01000005">
    <property type="protein sequence ID" value="PSW12212.1"/>
    <property type="molecule type" value="Genomic_DNA"/>
</dbReference>
<reference evidence="5 6" key="1">
    <citation type="submission" date="2018-03" db="EMBL/GenBank/DDBJ databases">
        <title>Whole genome sequencing of Histamine producing bacteria.</title>
        <authorList>
            <person name="Butler K."/>
        </authorList>
    </citation>
    <scope>NUCLEOTIDE SEQUENCE [LARGE SCALE GENOMIC DNA]</scope>
    <source>
        <strain evidence="5 6">DSM 19138</strain>
    </source>
</reference>
<dbReference type="Pfam" id="PF14497">
    <property type="entry name" value="GST_C_3"/>
    <property type="match status" value="1"/>
</dbReference>
<dbReference type="AlphaFoldDB" id="A0A2T3NDE4"/>
<dbReference type="OrthoDB" id="9803562at2"/>
<dbReference type="SFLD" id="SFLDS00019">
    <property type="entry name" value="Glutathione_Transferase_(cytos"/>
    <property type="match status" value="1"/>
</dbReference>
<feature type="domain" description="GST C-terminal" evidence="4">
    <location>
        <begin position="89"/>
        <end position="221"/>
    </location>
</feature>
<dbReference type="InterPro" id="IPR040079">
    <property type="entry name" value="Glutathione_S-Trfase"/>
</dbReference>
<dbReference type="PROSITE" id="PS50404">
    <property type="entry name" value="GST_NTER"/>
    <property type="match status" value="1"/>
</dbReference>
<evidence type="ECO:0000313" key="6">
    <source>
        <dbReference type="Proteomes" id="UP000241346"/>
    </source>
</evidence>
<dbReference type="RefSeq" id="WP_107298702.1">
    <property type="nucleotide sequence ID" value="NZ_PYMB01000005.1"/>
</dbReference>
<dbReference type="PANTHER" id="PTHR43917:SF8">
    <property type="entry name" value="GH16740P-RELATED"/>
    <property type="match status" value="1"/>
</dbReference>
<protein>
    <submittedName>
        <fullName evidence="5">Glutathione S-transferase family protein</fullName>
    </submittedName>
</protein>
<dbReference type="PANTHER" id="PTHR43917">
    <property type="match status" value="1"/>
</dbReference>
<comment type="subcellular location">
    <subcellularLocation>
        <location evidence="1">Cytoplasm</location>
    </subcellularLocation>
</comment>
<dbReference type="PROSITE" id="PS50405">
    <property type="entry name" value="GST_CTER"/>
    <property type="match status" value="1"/>
</dbReference>
<dbReference type="SUPFAM" id="SSF47616">
    <property type="entry name" value="GST C-terminal domain-like"/>
    <property type="match status" value="1"/>
</dbReference>
<dbReference type="SUPFAM" id="SSF52833">
    <property type="entry name" value="Thioredoxin-like"/>
    <property type="match status" value="1"/>
</dbReference>
<gene>
    <name evidence="5" type="ORF">C9J01_13580</name>
</gene>
<evidence type="ECO:0000256" key="1">
    <source>
        <dbReference type="ARBA" id="ARBA00004496"/>
    </source>
</evidence>
<proteinExistence type="predicted"/>
<sequence>MNKPVFFHDPTSEPSRAVHWLCLEADLPVDIRLTWLTRGQHVSPEFMQVNPFHQVPALQHDDFCLSEATAMMNYLTDINGCSDNWFGGDIKTKALINKHLSWYHTNLRRLLTLDYFLPVLLMPVYLGFAKPSDADIAQRKEAMDGMFKQLDSLLVEGPFLCGDQITAADILYASEIVSLKIDPDYASYIARYPHMARWLEILQSRPAYQDSHKAWDHVYPMILAAGGEQQGSPDWVAAACEQVL</sequence>
<dbReference type="InterPro" id="IPR036282">
    <property type="entry name" value="Glutathione-S-Trfase_C_sf"/>
</dbReference>
<dbReference type="Proteomes" id="UP000241346">
    <property type="component" value="Unassembled WGS sequence"/>
</dbReference>
<evidence type="ECO:0000256" key="2">
    <source>
        <dbReference type="ARBA" id="ARBA00022490"/>
    </source>
</evidence>
<dbReference type="Pfam" id="PF02798">
    <property type="entry name" value="GST_N"/>
    <property type="match status" value="1"/>
</dbReference>
<evidence type="ECO:0000313" key="5">
    <source>
        <dbReference type="EMBL" id="PSW12212.1"/>
    </source>
</evidence>
<dbReference type="InterPro" id="IPR004045">
    <property type="entry name" value="Glutathione_S-Trfase_N"/>
</dbReference>
<organism evidence="5 6">
    <name type="scientific">Photobacterium rosenbergii</name>
    <dbReference type="NCBI Taxonomy" id="294936"/>
    <lineage>
        <taxon>Bacteria</taxon>
        <taxon>Pseudomonadati</taxon>
        <taxon>Pseudomonadota</taxon>
        <taxon>Gammaproteobacteria</taxon>
        <taxon>Vibrionales</taxon>
        <taxon>Vibrionaceae</taxon>
        <taxon>Photobacterium</taxon>
    </lineage>
</organism>
<dbReference type="InterPro" id="IPR036249">
    <property type="entry name" value="Thioredoxin-like_sf"/>
</dbReference>
<evidence type="ECO:0000259" key="4">
    <source>
        <dbReference type="PROSITE" id="PS50405"/>
    </source>
</evidence>
<dbReference type="InterPro" id="IPR051369">
    <property type="entry name" value="GST_Theta"/>
</dbReference>
<dbReference type="GO" id="GO:0006749">
    <property type="term" value="P:glutathione metabolic process"/>
    <property type="evidence" value="ECO:0007669"/>
    <property type="project" value="TreeGrafter"/>
</dbReference>